<dbReference type="GO" id="GO:0043190">
    <property type="term" value="C:ATP-binding cassette (ABC) transporter complex"/>
    <property type="evidence" value="ECO:0007669"/>
    <property type="project" value="InterPro"/>
</dbReference>
<comment type="caution">
    <text evidence="10">The sequence shown here is derived from an EMBL/GenBank/DDBJ whole genome shotgun (WGS) entry which is preliminary data.</text>
</comment>
<dbReference type="PANTHER" id="PTHR30614:SF42">
    <property type="entry name" value="GLUTAMATE_ASPARTATE IMPORT PERMEASE PROTEIN GLTJ"/>
    <property type="match status" value="1"/>
</dbReference>
<keyword evidence="7 8" id="KW-0472">Membrane</keyword>
<evidence type="ECO:0000256" key="8">
    <source>
        <dbReference type="RuleBase" id="RU363032"/>
    </source>
</evidence>
<dbReference type="Proteomes" id="UP000294829">
    <property type="component" value="Unassembled WGS sequence"/>
</dbReference>
<comment type="similarity">
    <text evidence="2">Belongs to the binding-protein-dependent transport system permease family. HisMQ subfamily.</text>
</comment>
<reference evidence="10 11" key="1">
    <citation type="submission" date="2019-03" db="EMBL/GenBank/DDBJ databases">
        <title>Sapientia aquatica gen. nov., sp. nov., isolated from a crater lake.</title>
        <authorList>
            <person name="Felfoldi T."/>
            <person name="Szabo A."/>
            <person name="Toth E."/>
            <person name="Schumann P."/>
            <person name="Keki Z."/>
            <person name="Marialigeti K."/>
            <person name="Mathe I."/>
        </authorList>
    </citation>
    <scope>NUCLEOTIDE SEQUENCE [LARGE SCALE GENOMIC DNA]</scope>
    <source>
        <strain evidence="10 11">SA-152</strain>
    </source>
</reference>
<dbReference type="InterPro" id="IPR035906">
    <property type="entry name" value="MetI-like_sf"/>
</dbReference>
<keyword evidence="4" id="KW-1003">Cell membrane</keyword>
<evidence type="ECO:0000256" key="1">
    <source>
        <dbReference type="ARBA" id="ARBA00004429"/>
    </source>
</evidence>
<accession>A0A4R5W0A8</accession>
<dbReference type="SUPFAM" id="SSF161098">
    <property type="entry name" value="MetI-like"/>
    <property type="match status" value="1"/>
</dbReference>
<evidence type="ECO:0000313" key="11">
    <source>
        <dbReference type="Proteomes" id="UP000294829"/>
    </source>
</evidence>
<dbReference type="GO" id="GO:0006865">
    <property type="term" value="P:amino acid transport"/>
    <property type="evidence" value="ECO:0007669"/>
    <property type="project" value="TreeGrafter"/>
</dbReference>
<sequence>MNYQWNWMIFWEEAPDGGGTYFDTLMSGMWFTLGTAGLAWLIALLIGTCVGVARTAPNKSLAKTATAYVELFRNIPLLVQLFLWYFVVPELLPTAWGDWMKGLPNAPLVTSVLCLGFFTSARVAIQVAAGINALPRGQMMAGTALGLTTWQTYRYVLLPMAFRIITPALTNEVAAIIKNSSVGLTIGLLELTARTRSMSEFSFQTFEAFSAATAIYIAVSAIALLISNLLEKKFVIPGFSAKNAGLAKAGGH</sequence>
<evidence type="ECO:0000256" key="4">
    <source>
        <dbReference type="ARBA" id="ARBA00022475"/>
    </source>
</evidence>
<feature type="transmembrane region" description="Helical" evidence="8">
    <location>
        <begin position="65"/>
        <end position="88"/>
    </location>
</feature>
<name>A0A4R5W0A8_9BURK</name>
<evidence type="ECO:0000256" key="7">
    <source>
        <dbReference type="ARBA" id="ARBA00023136"/>
    </source>
</evidence>
<evidence type="ECO:0000313" key="10">
    <source>
        <dbReference type="EMBL" id="TDK65366.1"/>
    </source>
</evidence>
<protein>
    <submittedName>
        <fullName evidence="10">Amino acid ABC transporter permease</fullName>
    </submittedName>
</protein>
<feature type="transmembrane region" description="Helical" evidence="8">
    <location>
        <begin position="155"/>
        <end position="177"/>
    </location>
</feature>
<dbReference type="InterPro" id="IPR000515">
    <property type="entry name" value="MetI-like"/>
</dbReference>
<evidence type="ECO:0000259" key="9">
    <source>
        <dbReference type="PROSITE" id="PS50928"/>
    </source>
</evidence>
<comment type="subcellular location">
    <subcellularLocation>
        <location evidence="1">Cell inner membrane</location>
        <topology evidence="1">Multi-pass membrane protein</topology>
    </subcellularLocation>
    <subcellularLocation>
        <location evidence="8">Cell membrane</location>
        <topology evidence="8">Multi-pass membrane protein</topology>
    </subcellularLocation>
</comment>
<evidence type="ECO:0000256" key="2">
    <source>
        <dbReference type="ARBA" id="ARBA00010072"/>
    </source>
</evidence>
<evidence type="ECO:0000256" key="3">
    <source>
        <dbReference type="ARBA" id="ARBA00022448"/>
    </source>
</evidence>
<gene>
    <name evidence="10" type="ORF">E2I14_13170</name>
</gene>
<dbReference type="EMBL" id="SMYL01000006">
    <property type="protein sequence ID" value="TDK65366.1"/>
    <property type="molecule type" value="Genomic_DNA"/>
</dbReference>
<keyword evidence="11" id="KW-1185">Reference proteome</keyword>
<keyword evidence="3 8" id="KW-0813">Transport</keyword>
<dbReference type="NCBIfam" id="TIGR01726">
    <property type="entry name" value="HEQRo_perm_3TM"/>
    <property type="match status" value="1"/>
</dbReference>
<feature type="transmembrane region" description="Helical" evidence="8">
    <location>
        <begin position="208"/>
        <end position="230"/>
    </location>
</feature>
<keyword evidence="5 8" id="KW-0812">Transmembrane</keyword>
<dbReference type="InterPro" id="IPR010065">
    <property type="entry name" value="AA_ABC_transptr_permease_3TM"/>
</dbReference>
<dbReference type="GO" id="GO:0022857">
    <property type="term" value="F:transmembrane transporter activity"/>
    <property type="evidence" value="ECO:0007669"/>
    <property type="project" value="InterPro"/>
</dbReference>
<keyword evidence="6 8" id="KW-1133">Transmembrane helix</keyword>
<dbReference type="CDD" id="cd06261">
    <property type="entry name" value="TM_PBP2"/>
    <property type="match status" value="1"/>
</dbReference>
<dbReference type="OrthoDB" id="6534575at2"/>
<evidence type="ECO:0000256" key="6">
    <source>
        <dbReference type="ARBA" id="ARBA00022989"/>
    </source>
</evidence>
<feature type="transmembrane region" description="Helical" evidence="8">
    <location>
        <begin position="108"/>
        <end position="134"/>
    </location>
</feature>
<dbReference type="AlphaFoldDB" id="A0A4R5W0A8"/>
<dbReference type="Pfam" id="PF00528">
    <property type="entry name" value="BPD_transp_1"/>
    <property type="match status" value="1"/>
</dbReference>
<feature type="domain" description="ABC transmembrane type-1" evidence="9">
    <location>
        <begin position="29"/>
        <end position="227"/>
    </location>
</feature>
<feature type="transmembrane region" description="Helical" evidence="8">
    <location>
        <begin position="29"/>
        <end position="53"/>
    </location>
</feature>
<dbReference type="Gene3D" id="1.10.3720.10">
    <property type="entry name" value="MetI-like"/>
    <property type="match status" value="1"/>
</dbReference>
<dbReference type="RefSeq" id="WP_133329259.1">
    <property type="nucleotide sequence ID" value="NZ_SMYL01000006.1"/>
</dbReference>
<dbReference type="InterPro" id="IPR043429">
    <property type="entry name" value="ArtM/GltK/GlnP/TcyL/YhdX-like"/>
</dbReference>
<proteinExistence type="inferred from homology"/>
<dbReference type="PROSITE" id="PS50928">
    <property type="entry name" value="ABC_TM1"/>
    <property type="match status" value="1"/>
</dbReference>
<evidence type="ECO:0000256" key="5">
    <source>
        <dbReference type="ARBA" id="ARBA00022692"/>
    </source>
</evidence>
<dbReference type="PANTHER" id="PTHR30614">
    <property type="entry name" value="MEMBRANE COMPONENT OF AMINO ACID ABC TRANSPORTER"/>
    <property type="match status" value="1"/>
</dbReference>
<organism evidence="10 11">
    <name type="scientific">Sapientia aquatica</name>
    <dbReference type="NCBI Taxonomy" id="1549640"/>
    <lineage>
        <taxon>Bacteria</taxon>
        <taxon>Pseudomonadati</taxon>
        <taxon>Pseudomonadota</taxon>
        <taxon>Betaproteobacteria</taxon>
        <taxon>Burkholderiales</taxon>
        <taxon>Oxalobacteraceae</taxon>
        <taxon>Sapientia</taxon>
    </lineage>
</organism>